<evidence type="ECO:0000259" key="4">
    <source>
        <dbReference type="Pfam" id="PF13649"/>
    </source>
</evidence>
<dbReference type="GO" id="GO:0008168">
    <property type="term" value="F:methyltransferase activity"/>
    <property type="evidence" value="ECO:0007669"/>
    <property type="project" value="UniProtKB-KW"/>
</dbReference>
<dbReference type="PANTHER" id="PTHR43464">
    <property type="entry name" value="METHYLTRANSFERASE"/>
    <property type="match status" value="1"/>
</dbReference>
<dbReference type="CDD" id="cd02440">
    <property type="entry name" value="AdoMet_MTases"/>
    <property type="match status" value="1"/>
</dbReference>
<gene>
    <name evidence="5" type="ORF">F0L17_07075</name>
</gene>
<keyword evidence="3" id="KW-0949">S-adenosyl-L-methionine</keyword>
<evidence type="ECO:0000256" key="2">
    <source>
        <dbReference type="ARBA" id="ARBA00022679"/>
    </source>
</evidence>
<dbReference type="AlphaFoldDB" id="A0A6G2B9G6"/>
<dbReference type="InterPro" id="IPR029063">
    <property type="entry name" value="SAM-dependent_MTases_sf"/>
</dbReference>
<evidence type="ECO:0000256" key="3">
    <source>
        <dbReference type="ARBA" id="ARBA00022691"/>
    </source>
</evidence>
<evidence type="ECO:0000313" key="5">
    <source>
        <dbReference type="EMBL" id="MTE18898.1"/>
    </source>
</evidence>
<dbReference type="PANTHER" id="PTHR43464:SF19">
    <property type="entry name" value="UBIQUINONE BIOSYNTHESIS O-METHYLTRANSFERASE, MITOCHONDRIAL"/>
    <property type="match status" value="1"/>
</dbReference>
<keyword evidence="6" id="KW-1185">Reference proteome</keyword>
<accession>A0A6G2B9G6</accession>
<keyword evidence="1 5" id="KW-0489">Methyltransferase</keyword>
<evidence type="ECO:0000313" key="6">
    <source>
        <dbReference type="Proteomes" id="UP000473014"/>
    </source>
</evidence>
<protein>
    <submittedName>
        <fullName evidence="5">Methyltransferase domain-containing protein</fullName>
    </submittedName>
</protein>
<dbReference type="SUPFAM" id="SSF53335">
    <property type="entry name" value="S-adenosyl-L-methionine-dependent methyltransferases"/>
    <property type="match status" value="1"/>
</dbReference>
<dbReference type="GO" id="GO:0032259">
    <property type="term" value="P:methylation"/>
    <property type="evidence" value="ECO:0007669"/>
    <property type="project" value="UniProtKB-KW"/>
</dbReference>
<dbReference type="Pfam" id="PF13649">
    <property type="entry name" value="Methyltransf_25"/>
    <property type="match status" value="1"/>
</dbReference>
<comment type="caution">
    <text evidence="5">The sequence shown here is derived from an EMBL/GenBank/DDBJ whole genome shotgun (WGS) entry which is preliminary data.</text>
</comment>
<dbReference type="EMBL" id="WIXO01000001">
    <property type="protein sequence ID" value="MTE18898.1"/>
    <property type="molecule type" value="Genomic_DNA"/>
</dbReference>
<organism evidence="5 6">
    <name type="scientific">Streptomyces taklimakanensis</name>
    <dbReference type="NCBI Taxonomy" id="2569853"/>
    <lineage>
        <taxon>Bacteria</taxon>
        <taxon>Bacillati</taxon>
        <taxon>Actinomycetota</taxon>
        <taxon>Actinomycetes</taxon>
        <taxon>Kitasatosporales</taxon>
        <taxon>Streptomycetaceae</taxon>
        <taxon>Streptomyces</taxon>
    </lineage>
</organism>
<dbReference type="RefSeq" id="WP_155070400.1">
    <property type="nucleotide sequence ID" value="NZ_WIXO01000001.1"/>
</dbReference>
<dbReference type="InterPro" id="IPR041698">
    <property type="entry name" value="Methyltransf_25"/>
</dbReference>
<keyword evidence="2 5" id="KW-0808">Transferase</keyword>
<dbReference type="Gene3D" id="3.40.50.150">
    <property type="entry name" value="Vaccinia Virus protein VP39"/>
    <property type="match status" value="1"/>
</dbReference>
<evidence type="ECO:0000256" key="1">
    <source>
        <dbReference type="ARBA" id="ARBA00022603"/>
    </source>
</evidence>
<sequence>MRRDIRTVEDVLGLLDGLFAPGADRWTAGAASWWDGFYADRSRPVPFFAAKPDESLASYLERGLITPGRALDLGCGPGRNALHLAAAGFTVDAVDLSERAIAWAGERVREAAPDTRARVRLHRGDAFALTTDELPGPYDLICDSGCLHHLPPHRRVGYLALVDRVLAPGGHLALTCFAAGPGGMGCELPDAELYRPSGPSGPPGLHGGLAYTPDSLRRIFSDLEEVESRRMRDEPSDSSYFGESFLWTALFRRPAPVPSDGPWSGPRRDV</sequence>
<proteinExistence type="predicted"/>
<reference evidence="5 6" key="1">
    <citation type="submission" date="2019-11" db="EMBL/GenBank/DDBJ databases">
        <authorList>
            <person name="Yuan L."/>
        </authorList>
    </citation>
    <scope>NUCLEOTIDE SEQUENCE [LARGE SCALE GENOMIC DNA]</scope>
    <source>
        <strain evidence="5 6">TRM43335</strain>
    </source>
</reference>
<name>A0A6G2B9G6_9ACTN</name>
<dbReference type="OrthoDB" id="9786503at2"/>
<feature type="domain" description="Methyltransferase" evidence="4">
    <location>
        <begin position="71"/>
        <end position="170"/>
    </location>
</feature>
<dbReference type="Proteomes" id="UP000473014">
    <property type="component" value="Unassembled WGS sequence"/>
</dbReference>